<sequence>MPRSLDSESDSQTLLSHGRDSFEKVADEELILHFPQKRRDASITVPLIFHLGLVALYTTLFFAFWERRCHGLPSRSQNDLQFYSPGEEGVKWGTRQFDAQLRGSNRFRGSPRPELDDAWNDLIRPINLRVEKNVLGRINRTSVSLADGSGYLATMEVYHQLHCLKYVRRSLHREHYNMTGSIVDEHVDHCLDSLRQYVMCNADVALVTYDWLPNYRDPWANFDNVHKCVDWKALEDWALAHSFTDGDLLQHPNYNPDLPPPLGHTHGGHHG</sequence>
<dbReference type="InterPro" id="IPR021765">
    <property type="entry name" value="UstYa-like"/>
</dbReference>
<dbReference type="PANTHER" id="PTHR33365">
    <property type="entry name" value="YALI0B05434P"/>
    <property type="match status" value="1"/>
</dbReference>
<comment type="caution">
    <text evidence="3">The sequence shown here is derived from an EMBL/GenBank/DDBJ whole genome shotgun (WGS) entry which is preliminary data.</text>
</comment>
<proteinExistence type="inferred from homology"/>
<evidence type="ECO:0000256" key="2">
    <source>
        <dbReference type="SAM" id="Phobius"/>
    </source>
</evidence>
<accession>A0ABR0SAP9</accession>
<keyword evidence="2" id="KW-0812">Transmembrane</keyword>
<reference evidence="3 4" key="1">
    <citation type="submission" date="2024-01" db="EMBL/GenBank/DDBJ databases">
        <title>Complete genome of Cladobotryum mycophilum ATHUM6906.</title>
        <authorList>
            <person name="Christinaki A.C."/>
            <person name="Myridakis A.I."/>
            <person name="Kouvelis V.N."/>
        </authorList>
    </citation>
    <scope>NUCLEOTIDE SEQUENCE [LARGE SCALE GENOMIC DNA]</scope>
    <source>
        <strain evidence="3 4">ATHUM6906</strain>
    </source>
</reference>
<dbReference type="Proteomes" id="UP001338125">
    <property type="component" value="Unassembled WGS sequence"/>
</dbReference>
<keyword evidence="4" id="KW-1185">Reference proteome</keyword>
<dbReference type="Pfam" id="PF11807">
    <property type="entry name" value="UstYa"/>
    <property type="match status" value="1"/>
</dbReference>
<evidence type="ECO:0000313" key="3">
    <source>
        <dbReference type="EMBL" id="KAK5989231.1"/>
    </source>
</evidence>
<name>A0ABR0SAP9_9HYPO</name>
<keyword evidence="2" id="KW-0472">Membrane</keyword>
<feature type="transmembrane region" description="Helical" evidence="2">
    <location>
        <begin position="43"/>
        <end position="65"/>
    </location>
</feature>
<keyword evidence="2" id="KW-1133">Transmembrane helix</keyword>
<evidence type="ECO:0000256" key="1">
    <source>
        <dbReference type="ARBA" id="ARBA00035112"/>
    </source>
</evidence>
<evidence type="ECO:0000313" key="4">
    <source>
        <dbReference type="Proteomes" id="UP001338125"/>
    </source>
</evidence>
<comment type="similarity">
    <text evidence="1">Belongs to the ustYa family.</text>
</comment>
<organism evidence="3 4">
    <name type="scientific">Cladobotryum mycophilum</name>
    <dbReference type="NCBI Taxonomy" id="491253"/>
    <lineage>
        <taxon>Eukaryota</taxon>
        <taxon>Fungi</taxon>
        <taxon>Dikarya</taxon>
        <taxon>Ascomycota</taxon>
        <taxon>Pezizomycotina</taxon>
        <taxon>Sordariomycetes</taxon>
        <taxon>Hypocreomycetidae</taxon>
        <taxon>Hypocreales</taxon>
        <taxon>Hypocreaceae</taxon>
        <taxon>Cladobotryum</taxon>
    </lineage>
</organism>
<dbReference type="PANTHER" id="PTHR33365:SF7">
    <property type="entry name" value="TAT PATHWAY SIGNAL SEQUENCE"/>
    <property type="match status" value="1"/>
</dbReference>
<protein>
    <submittedName>
        <fullName evidence="3">Transacylase cctO-like protein</fullName>
    </submittedName>
</protein>
<dbReference type="EMBL" id="JAVFKD010000015">
    <property type="protein sequence ID" value="KAK5989231.1"/>
    <property type="molecule type" value="Genomic_DNA"/>
</dbReference>
<gene>
    <name evidence="3" type="ORF">PT974_10737</name>
</gene>